<keyword evidence="4" id="KW-1185">Reference proteome</keyword>
<evidence type="ECO:0000259" key="2">
    <source>
        <dbReference type="Pfam" id="PF05347"/>
    </source>
</evidence>
<dbReference type="VEuPathDB" id="FungiDB:HpaG813551"/>
<dbReference type="EMBL" id="ABWE02002619">
    <property type="status" value="NOT_ANNOTATED_CDS"/>
    <property type="molecule type" value="Genomic_DNA"/>
</dbReference>
<evidence type="ECO:0000313" key="3">
    <source>
        <dbReference type="EnsemblProtists" id="HpaP813551"/>
    </source>
</evidence>
<dbReference type="CDD" id="cd20251">
    <property type="entry name" value="Complex1_LYR_SF"/>
    <property type="match status" value="1"/>
</dbReference>
<proteinExistence type="predicted"/>
<sequence>MGVTRRALGPEIKSLQFFLNRTAVLKLYREFLHISKPLATEVRLDVRRQVRAGFDACRDEEDEQRVSLLLRQARDQRKMVSNLVDTAMVQQRDERIREGGDAVAAKQKGGAVETVTSDTWVEMSSEKDDGTEDVKGRVGTGWPWKSGKVTEKLDLGIIASPKGEATSDLKSIKGEYDHISKCWALISKGRSRCPSILYWVNIDINSIILILQCLLLYSVLQLDLVVRTGLLISKGELQSLLPYLIPQQETPIDSSEMASSPVHTGSPTSILKHTKIKLNSIYTTAPMMPTLSENLLQREVFDYDFSRERVFLEIAEAEIAAKQRAEEEEKVVVAEGTQDKSDDELVRQSANLSLSSGLSSSRRQAGYSIKPRSSSEEDVAAAISASLREY</sequence>
<feature type="domain" description="Complex 1 LYR protein" evidence="2">
    <location>
        <begin position="23"/>
        <end position="76"/>
    </location>
</feature>
<dbReference type="OMA" id="WVNIDIN"/>
<organism evidence="3 4">
    <name type="scientific">Hyaloperonospora arabidopsidis (strain Emoy2)</name>
    <name type="common">Downy mildew agent</name>
    <name type="synonym">Peronospora arabidopsidis</name>
    <dbReference type="NCBI Taxonomy" id="559515"/>
    <lineage>
        <taxon>Eukaryota</taxon>
        <taxon>Sar</taxon>
        <taxon>Stramenopiles</taxon>
        <taxon>Oomycota</taxon>
        <taxon>Peronosporomycetes</taxon>
        <taxon>Peronosporales</taxon>
        <taxon>Peronosporaceae</taxon>
        <taxon>Hyaloperonospora</taxon>
    </lineage>
</organism>
<name>M4C384_HYAAE</name>
<dbReference type="InterPro" id="IPR008011">
    <property type="entry name" value="Complex1_LYR_dom"/>
</dbReference>
<reference evidence="3" key="2">
    <citation type="submission" date="2015-06" db="UniProtKB">
        <authorList>
            <consortium name="EnsemblProtists"/>
        </authorList>
    </citation>
    <scope>IDENTIFICATION</scope>
    <source>
        <strain evidence="3">Emoy2</strain>
    </source>
</reference>
<reference evidence="4" key="1">
    <citation type="journal article" date="2010" name="Science">
        <title>Signatures of adaptation to obligate biotrophy in the Hyaloperonospora arabidopsidis genome.</title>
        <authorList>
            <person name="Baxter L."/>
            <person name="Tripathy S."/>
            <person name="Ishaque N."/>
            <person name="Boot N."/>
            <person name="Cabral A."/>
            <person name="Kemen E."/>
            <person name="Thines M."/>
            <person name="Ah-Fong A."/>
            <person name="Anderson R."/>
            <person name="Badejoko W."/>
            <person name="Bittner-Eddy P."/>
            <person name="Boore J.L."/>
            <person name="Chibucos M.C."/>
            <person name="Coates M."/>
            <person name="Dehal P."/>
            <person name="Delehaunty K."/>
            <person name="Dong S."/>
            <person name="Downton P."/>
            <person name="Dumas B."/>
            <person name="Fabro G."/>
            <person name="Fronick C."/>
            <person name="Fuerstenberg S.I."/>
            <person name="Fulton L."/>
            <person name="Gaulin E."/>
            <person name="Govers F."/>
            <person name="Hughes L."/>
            <person name="Humphray S."/>
            <person name="Jiang R.H."/>
            <person name="Judelson H."/>
            <person name="Kamoun S."/>
            <person name="Kyung K."/>
            <person name="Meijer H."/>
            <person name="Minx P."/>
            <person name="Morris P."/>
            <person name="Nelson J."/>
            <person name="Phuntumart V."/>
            <person name="Qutob D."/>
            <person name="Rehmany A."/>
            <person name="Rougon-Cardoso A."/>
            <person name="Ryden P."/>
            <person name="Torto-Alalibo T."/>
            <person name="Studholme D."/>
            <person name="Wang Y."/>
            <person name="Win J."/>
            <person name="Wood J."/>
            <person name="Clifton S.W."/>
            <person name="Rogers J."/>
            <person name="Van den Ackerveken G."/>
            <person name="Jones J.D."/>
            <person name="McDowell J.M."/>
            <person name="Beynon J."/>
            <person name="Tyler B.M."/>
        </authorList>
    </citation>
    <scope>NUCLEOTIDE SEQUENCE [LARGE SCALE GENOMIC DNA]</scope>
    <source>
        <strain evidence="4">Emoy2</strain>
    </source>
</reference>
<feature type="compositionally biased region" description="Basic and acidic residues" evidence="1">
    <location>
        <begin position="333"/>
        <end position="346"/>
    </location>
</feature>
<protein>
    <recommendedName>
        <fullName evidence="2">Complex 1 LYR protein domain-containing protein</fullName>
    </recommendedName>
</protein>
<dbReference type="Proteomes" id="UP000011713">
    <property type="component" value="Unassembled WGS sequence"/>
</dbReference>
<feature type="region of interest" description="Disordered" evidence="1">
    <location>
        <begin position="333"/>
        <end position="379"/>
    </location>
</feature>
<feature type="compositionally biased region" description="Low complexity" evidence="1">
    <location>
        <begin position="352"/>
        <end position="361"/>
    </location>
</feature>
<evidence type="ECO:0000313" key="4">
    <source>
        <dbReference type="Proteomes" id="UP000011713"/>
    </source>
</evidence>
<accession>M4C384</accession>
<dbReference type="eggNOG" id="ENOG502SFM3">
    <property type="taxonomic scope" value="Eukaryota"/>
</dbReference>
<dbReference type="AlphaFoldDB" id="M4C384"/>
<dbReference type="InParanoid" id="M4C384"/>
<dbReference type="Pfam" id="PF05347">
    <property type="entry name" value="Complex1_LYR"/>
    <property type="match status" value="1"/>
</dbReference>
<evidence type="ECO:0000256" key="1">
    <source>
        <dbReference type="SAM" id="MobiDB-lite"/>
    </source>
</evidence>
<dbReference type="HOGENOM" id="CLU_708743_0_0_1"/>
<dbReference type="EnsemblProtists" id="HpaT813551">
    <property type="protein sequence ID" value="HpaP813551"/>
    <property type="gene ID" value="HpaG813551"/>
</dbReference>